<dbReference type="Pfam" id="PF00881">
    <property type="entry name" value="Nitroreductase"/>
    <property type="match status" value="1"/>
</dbReference>
<gene>
    <name evidence="7" type="ORF">OG560_28335</name>
</gene>
<name>A0ABZ1K9I7_9ACTN</name>
<organism evidence="7 8">
    <name type="scientific">[Kitasatospora] papulosa</name>
    <dbReference type="NCBI Taxonomy" id="1464011"/>
    <lineage>
        <taxon>Bacteria</taxon>
        <taxon>Bacillati</taxon>
        <taxon>Actinomycetota</taxon>
        <taxon>Actinomycetes</taxon>
        <taxon>Kitasatosporales</taxon>
        <taxon>Streptomycetaceae</taxon>
        <taxon>Streptomyces</taxon>
    </lineage>
</organism>
<keyword evidence="2 5" id="KW-0285">Flavoprotein</keyword>
<dbReference type="InterPro" id="IPR000415">
    <property type="entry name" value="Nitroreductase-like"/>
</dbReference>
<accession>A0ABZ1K9I7</accession>
<dbReference type="PIRSF" id="PIRSF005426">
    <property type="entry name" value="Frp"/>
    <property type="match status" value="1"/>
</dbReference>
<dbReference type="SUPFAM" id="SSF55469">
    <property type="entry name" value="FMN-dependent nitroreductase-like"/>
    <property type="match status" value="1"/>
</dbReference>
<dbReference type="Proteomes" id="UP001622496">
    <property type="component" value="Chromosome"/>
</dbReference>
<evidence type="ECO:0000256" key="2">
    <source>
        <dbReference type="ARBA" id="ARBA00022630"/>
    </source>
</evidence>
<evidence type="ECO:0000256" key="4">
    <source>
        <dbReference type="ARBA" id="ARBA00023002"/>
    </source>
</evidence>
<evidence type="ECO:0000256" key="3">
    <source>
        <dbReference type="ARBA" id="ARBA00022643"/>
    </source>
</evidence>
<dbReference type="PANTHER" id="PTHR43425">
    <property type="entry name" value="OXYGEN-INSENSITIVE NADPH NITROREDUCTASE"/>
    <property type="match status" value="1"/>
</dbReference>
<dbReference type="RefSeq" id="WP_030124374.1">
    <property type="nucleotide sequence ID" value="NZ_CP108135.1"/>
</dbReference>
<dbReference type="EMBL" id="CP108135">
    <property type="protein sequence ID" value="WTP69118.1"/>
    <property type="molecule type" value="Genomic_DNA"/>
</dbReference>
<dbReference type="Gene3D" id="3.40.109.10">
    <property type="entry name" value="NADH Oxidase"/>
    <property type="match status" value="1"/>
</dbReference>
<comment type="similarity">
    <text evidence="1 5">Belongs to the flavin oxidoreductase frp family.</text>
</comment>
<dbReference type="InterPro" id="IPR016446">
    <property type="entry name" value="Flavin_OxRdtase_Frp"/>
</dbReference>
<keyword evidence="3 5" id="KW-0288">FMN</keyword>
<evidence type="ECO:0000256" key="1">
    <source>
        <dbReference type="ARBA" id="ARBA00008366"/>
    </source>
</evidence>
<evidence type="ECO:0000313" key="7">
    <source>
        <dbReference type="EMBL" id="WTP69118.1"/>
    </source>
</evidence>
<reference evidence="7 8" key="1">
    <citation type="submission" date="2022-10" db="EMBL/GenBank/DDBJ databases">
        <title>The complete genomes of actinobacterial strains from the NBC collection.</title>
        <authorList>
            <person name="Joergensen T.S."/>
            <person name="Alvarez Arevalo M."/>
            <person name="Sterndorff E.B."/>
            <person name="Faurdal D."/>
            <person name="Vuksanovic O."/>
            <person name="Mourched A.-S."/>
            <person name="Charusanti P."/>
            <person name="Shaw S."/>
            <person name="Blin K."/>
            <person name="Weber T."/>
        </authorList>
    </citation>
    <scope>NUCLEOTIDE SEQUENCE [LARGE SCALE GENOMIC DNA]</scope>
    <source>
        <strain evidence="7 8">NBC_00185</strain>
    </source>
</reference>
<dbReference type="InterPro" id="IPR029479">
    <property type="entry name" value="Nitroreductase"/>
</dbReference>
<evidence type="ECO:0000256" key="5">
    <source>
        <dbReference type="PIRNR" id="PIRNR005426"/>
    </source>
</evidence>
<protein>
    <submittedName>
        <fullName evidence="7">Nitroreductase family protein</fullName>
    </submittedName>
</protein>
<feature type="domain" description="Nitroreductase" evidence="6">
    <location>
        <begin position="35"/>
        <end position="194"/>
    </location>
</feature>
<evidence type="ECO:0000313" key="8">
    <source>
        <dbReference type="Proteomes" id="UP001622496"/>
    </source>
</evidence>
<dbReference type="PANTHER" id="PTHR43425:SF2">
    <property type="entry name" value="OXYGEN-INSENSITIVE NADPH NITROREDUCTASE"/>
    <property type="match status" value="1"/>
</dbReference>
<evidence type="ECO:0000259" key="6">
    <source>
        <dbReference type="Pfam" id="PF00881"/>
    </source>
</evidence>
<proteinExistence type="inferred from homology"/>
<keyword evidence="5" id="KW-0521">NADP</keyword>
<sequence length="281" mass="30936">MTTDEQRQELLDLRYGKGNGPDKILWNEQIEGLLRHRSVRAYLPDPLPEGAVETLVAAAQSASTSSNLHQWSVVAVSDPELKARIAETTRMHSIGMGNPYINEAPVFLLWIADLSRSHAITTEAGGRAEVLEHLDAFLTSSLDAALAAQNAAVAAESLGLGTVYIGASRNRAEELAELIDLPPFSFVAFGLVVGRPDPERPTLVRPRPSQDMVLHHDRYGTGAWKSAAEVYETVFQQWREDSGMREKTWKDAVAFSSGDVAVMDGRENLRATVQERGFELR</sequence>
<keyword evidence="4 5" id="KW-0560">Oxidoreductase</keyword>
<keyword evidence="8" id="KW-1185">Reference proteome</keyword>